<feature type="compositionally biased region" description="Low complexity" evidence="4">
    <location>
        <begin position="35"/>
        <end position="54"/>
    </location>
</feature>
<evidence type="ECO:0000256" key="4">
    <source>
        <dbReference type="SAM" id="MobiDB-lite"/>
    </source>
</evidence>
<comment type="similarity">
    <text evidence="2">Belongs to the dpy-30 family.</text>
</comment>
<dbReference type="CDD" id="cd22965">
    <property type="entry name" value="DD_DPY30_SDC1"/>
    <property type="match status" value="1"/>
</dbReference>
<feature type="compositionally biased region" description="Low complexity" evidence="4">
    <location>
        <begin position="1"/>
        <end position="13"/>
    </location>
</feature>
<feature type="region of interest" description="Disordered" evidence="4">
    <location>
        <begin position="1"/>
        <end position="159"/>
    </location>
</feature>
<evidence type="ECO:0000256" key="3">
    <source>
        <dbReference type="ARBA" id="ARBA00023242"/>
    </source>
</evidence>
<dbReference type="InterPro" id="IPR049629">
    <property type="entry name" value="DPY30_SDC1_DD"/>
</dbReference>
<accession>A0AAV1HTN9</accession>
<reference evidence="5 6" key="1">
    <citation type="submission" date="2023-10" db="EMBL/GenBank/DDBJ databases">
        <authorList>
            <person name="Maclean D."/>
            <person name="Macfadyen A."/>
        </authorList>
    </citation>
    <scope>NUCLEOTIDE SEQUENCE [LARGE SCALE GENOMIC DNA]</scope>
</reference>
<dbReference type="EMBL" id="CAUYUE010000001">
    <property type="protein sequence ID" value="CAK0736903.1"/>
    <property type="molecule type" value="Genomic_DNA"/>
</dbReference>
<organism evidence="5 6">
    <name type="scientific">Coccomyxa viridis</name>
    <dbReference type="NCBI Taxonomy" id="1274662"/>
    <lineage>
        <taxon>Eukaryota</taxon>
        <taxon>Viridiplantae</taxon>
        <taxon>Chlorophyta</taxon>
        <taxon>core chlorophytes</taxon>
        <taxon>Trebouxiophyceae</taxon>
        <taxon>Trebouxiophyceae incertae sedis</taxon>
        <taxon>Coccomyxaceae</taxon>
        <taxon>Coccomyxa</taxon>
    </lineage>
</organism>
<name>A0AAV1HTN9_9CHLO</name>
<dbReference type="Pfam" id="PF05186">
    <property type="entry name" value="Dpy-30"/>
    <property type="match status" value="1"/>
</dbReference>
<comment type="subcellular location">
    <subcellularLocation>
        <location evidence="1">Nucleus</location>
    </subcellularLocation>
</comment>
<keyword evidence="6" id="KW-1185">Reference proteome</keyword>
<protein>
    <submittedName>
        <fullName evidence="5">Uncharacterized protein</fullName>
    </submittedName>
</protein>
<keyword evidence="3" id="KW-0539">Nucleus</keyword>
<dbReference type="AlphaFoldDB" id="A0AAV1HTN9"/>
<proteinExistence type="inferred from homology"/>
<evidence type="ECO:0000313" key="5">
    <source>
        <dbReference type="EMBL" id="CAK0736903.1"/>
    </source>
</evidence>
<sequence>MDDAVAAEAVDSDPAAKQEDSATATDDAVQPWPPTAAEEPAPAEAQAEGQGEQQSTTQDTAEPEQELQATKEAASPAPTADDPSTEEALPAQDAEPAPAAEHPAPPEPQEVPTEQTASMSPETTTVDAGDKAEEVPIELLSPAAEGSVKPAPLSSQSEASIREYLDSTVVPVLRDGLRMLVKERPEDPCNYLVDYIKANHP</sequence>
<dbReference type="GO" id="GO:0005634">
    <property type="term" value="C:nucleus"/>
    <property type="evidence" value="ECO:0007669"/>
    <property type="project" value="UniProtKB-SubCell"/>
</dbReference>
<feature type="compositionally biased region" description="Low complexity" evidence="4">
    <location>
        <begin position="73"/>
        <end position="102"/>
    </location>
</feature>
<dbReference type="Gene3D" id="1.20.890.10">
    <property type="entry name" value="cAMP-dependent protein kinase regulatory subunit, dimerization-anchoring domain"/>
    <property type="match status" value="1"/>
</dbReference>
<gene>
    <name evidence="5" type="ORF">CVIRNUC_000822</name>
</gene>
<dbReference type="Proteomes" id="UP001314263">
    <property type="component" value="Unassembled WGS sequence"/>
</dbReference>
<evidence type="ECO:0000256" key="1">
    <source>
        <dbReference type="ARBA" id="ARBA00004123"/>
    </source>
</evidence>
<comment type="caution">
    <text evidence="5">The sequence shown here is derived from an EMBL/GenBank/DDBJ whole genome shotgun (WGS) entry which is preliminary data.</text>
</comment>
<dbReference type="InterPro" id="IPR007858">
    <property type="entry name" value="Dpy-30_motif"/>
</dbReference>
<evidence type="ECO:0000256" key="2">
    <source>
        <dbReference type="ARBA" id="ARBA00010849"/>
    </source>
</evidence>
<evidence type="ECO:0000313" key="6">
    <source>
        <dbReference type="Proteomes" id="UP001314263"/>
    </source>
</evidence>